<name>E0CUT4_VITVI</name>
<dbReference type="InParanoid" id="E0CUT4"/>
<organism evidence="1 2">
    <name type="scientific">Vitis vinifera</name>
    <name type="common">Grape</name>
    <dbReference type="NCBI Taxonomy" id="29760"/>
    <lineage>
        <taxon>Eukaryota</taxon>
        <taxon>Viridiplantae</taxon>
        <taxon>Streptophyta</taxon>
        <taxon>Embryophyta</taxon>
        <taxon>Tracheophyta</taxon>
        <taxon>Spermatophyta</taxon>
        <taxon>Magnoliopsida</taxon>
        <taxon>eudicotyledons</taxon>
        <taxon>Gunneridae</taxon>
        <taxon>Pentapetalae</taxon>
        <taxon>rosids</taxon>
        <taxon>Vitales</taxon>
        <taxon>Vitaceae</taxon>
        <taxon>Viteae</taxon>
        <taxon>Vitis</taxon>
    </lineage>
</organism>
<sequence>MRCMSRVGACGSLNALTDDHWLR</sequence>
<evidence type="ECO:0000313" key="1">
    <source>
        <dbReference type="EMBL" id="CBI22634.3"/>
    </source>
</evidence>
<accession>E0CUT4</accession>
<gene>
    <name evidence="1" type="ordered locus">VIT_16s0050g01410</name>
</gene>
<dbReference type="Proteomes" id="UP000009183">
    <property type="component" value="Chromosome 16"/>
</dbReference>
<reference evidence="2" key="1">
    <citation type="journal article" date="2007" name="Nature">
        <title>The grapevine genome sequence suggests ancestral hexaploidization in major angiosperm phyla.</title>
        <authorList>
            <consortium name="The French-Italian Public Consortium for Grapevine Genome Characterization."/>
            <person name="Jaillon O."/>
            <person name="Aury J.-M."/>
            <person name="Noel B."/>
            <person name="Policriti A."/>
            <person name="Clepet C."/>
            <person name="Casagrande A."/>
            <person name="Choisne N."/>
            <person name="Aubourg S."/>
            <person name="Vitulo N."/>
            <person name="Jubin C."/>
            <person name="Vezzi A."/>
            <person name="Legeai F."/>
            <person name="Hugueney P."/>
            <person name="Dasilva C."/>
            <person name="Horner D."/>
            <person name="Mica E."/>
            <person name="Jublot D."/>
            <person name="Poulain J."/>
            <person name="Bruyere C."/>
            <person name="Billault A."/>
            <person name="Segurens B."/>
            <person name="Gouyvenoux M."/>
            <person name="Ugarte E."/>
            <person name="Cattonaro F."/>
            <person name="Anthouard V."/>
            <person name="Vico V."/>
            <person name="Del Fabbro C."/>
            <person name="Alaux M."/>
            <person name="Di Gaspero G."/>
            <person name="Dumas V."/>
            <person name="Felice N."/>
            <person name="Paillard S."/>
            <person name="Juman I."/>
            <person name="Moroldo M."/>
            <person name="Scalabrin S."/>
            <person name="Canaguier A."/>
            <person name="Le Clainche I."/>
            <person name="Malacrida G."/>
            <person name="Durand E."/>
            <person name="Pesole G."/>
            <person name="Laucou V."/>
            <person name="Chatelet P."/>
            <person name="Merdinoglu D."/>
            <person name="Delledonne M."/>
            <person name="Pezzotti M."/>
            <person name="Lecharny A."/>
            <person name="Scarpelli C."/>
            <person name="Artiguenave F."/>
            <person name="Pe M.E."/>
            <person name="Valle G."/>
            <person name="Morgante M."/>
            <person name="Caboche M."/>
            <person name="Adam-Blondon A.-F."/>
            <person name="Weissenbach J."/>
            <person name="Quetier F."/>
            <person name="Wincker P."/>
        </authorList>
    </citation>
    <scope>NUCLEOTIDE SEQUENCE [LARGE SCALE GENOMIC DNA]</scope>
    <source>
        <strain evidence="2">cv. Pinot noir / PN40024</strain>
    </source>
</reference>
<keyword evidence="2" id="KW-1185">Reference proteome</keyword>
<dbReference type="EMBL" id="FN595243">
    <property type="protein sequence ID" value="CBI22634.3"/>
    <property type="molecule type" value="Genomic_DNA"/>
</dbReference>
<protein>
    <submittedName>
        <fullName evidence="1">Uncharacterized protein</fullName>
    </submittedName>
</protein>
<dbReference type="HOGENOM" id="CLU_3423620_0_0_1"/>
<evidence type="ECO:0000313" key="2">
    <source>
        <dbReference type="Proteomes" id="UP000009183"/>
    </source>
</evidence>
<proteinExistence type="predicted"/>
<dbReference type="PaxDb" id="29760-VIT_16s0050g01410.t01"/>
<dbReference type="AlphaFoldDB" id="E0CUT4"/>